<organism evidence="1">
    <name type="scientific">viral metagenome</name>
    <dbReference type="NCBI Taxonomy" id="1070528"/>
    <lineage>
        <taxon>unclassified sequences</taxon>
        <taxon>metagenomes</taxon>
        <taxon>organismal metagenomes</taxon>
    </lineage>
</organism>
<evidence type="ECO:0000313" key="1">
    <source>
        <dbReference type="EMBL" id="QHT37940.1"/>
    </source>
</evidence>
<dbReference type="EMBL" id="MN738822">
    <property type="protein sequence ID" value="QHT37940.1"/>
    <property type="molecule type" value="Genomic_DNA"/>
</dbReference>
<dbReference type="AlphaFoldDB" id="A0A6C0FDH0"/>
<sequence length="127" mass="15512">MNKLPKDLIYNHIVPFTYQLQDKNHLLDIRSFVSDYNILEHFYFCNYSSIILLNDLQIFIYDSNKYIFSRFKKMKNKTKLQVCHYEISFFDNKTNNTDRKVKLLWGILTPFERTCFINKFIIDKFDI</sequence>
<name>A0A6C0FDH0_9ZZZZ</name>
<reference evidence="1" key="1">
    <citation type="journal article" date="2020" name="Nature">
        <title>Giant virus diversity and host interactions through global metagenomics.</title>
        <authorList>
            <person name="Schulz F."/>
            <person name="Roux S."/>
            <person name="Paez-Espino D."/>
            <person name="Jungbluth S."/>
            <person name="Walsh D.A."/>
            <person name="Denef V.J."/>
            <person name="McMahon K.D."/>
            <person name="Konstantinidis K.T."/>
            <person name="Eloe-Fadrosh E.A."/>
            <person name="Kyrpides N.C."/>
            <person name="Woyke T."/>
        </authorList>
    </citation>
    <scope>NUCLEOTIDE SEQUENCE</scope>
    <source>
        <strain evidence="1">GVMAG-S-ERX556049-19</strain>
    </source>
</reference>
<accession>A0A6C0FDH0</accession>
<proteinExistence type="predicted"/>
<protein>
    <submittedName>
        <fullName evidence="1">Uncharacterized protein</fullName>
    </submittedName>
</protein>